<evidence type="ECO:0000256" key="3">
    <source>
        <dbReference type="ARBA" id="ARBA00022692"/>
    </source>
</evidence>
<evidence type="ECO:0000259" key="7">
    <source>
        <dbReference type="Pfam" id="PF00892"/>
    </source>
</evidence>
<feature type="transmembrane region" description="Helical" evidence="6">
    <location>
        <begin position="141"/>
        <end position="159"/>
    </location>
</feature>
<evidence type="ECO:0000256" key="1">
    <source>
        <dbReference type="ARBA" id="ARBA00004141"/>
    </source>
</evidence>
<comment type="caution">
    <text evidence="8">The sequence shown here is derived from an EMBL/GenBank/DDBJ whole genome shotgun (WGS) entry which is preliminary data.</text>
</comment>
<dbReference type="OrthoDB" id="845912at2759"/>
<organism evidence="8 9">
    <name type="scientific">Salix dunnii</name>
    <dbReference type="NCBI Taxonomy" id="1413687"/>
    <lineage>
        <taxon>Eukaryota</taxon>
        <taxon>Viridiplantae</taxon>
        <taxon>Streptophyta</taxon>
        <taxon>Embryophyta</taxon>
        <taxon>Tracheophyta</taxon>
        <taxon>Spermatophyta</taxon>
        <taxon>Magnoliopsida</taxon>
        <taxon>eudicotyledons</taxon>
        <taxon>Gunneridae</taxon>
        <taxon>Pentapetalae</taxon>
        <taxon>rosids</taxon>
        <taxon>fabids</taxon>
        <taxon>Malpighiales</taxon>
        <taxon>Salicaceae</taxon>
        <taxon>Saliceae</taxon>
        <taxon>Salix</taxon>
    </lineage>
</organism>
<comment type="subcellular location">
    <subcellularLocation>
        <location evidence="1 6">Membrane</location>
        <topology evidence="1 6">Multi-pass membrane protein</topology>
    </subcellularLocation>
</comment>
<dbReference type="Proteomes" id="UP000657918">
    <property type="component" value="Unassembled WGS sequence"/>
</dbReference>
<feature type="transmembrane region" description="Helical" evidence="6">
    <location>
        <begin position="45"/>
        <end position="67"/>
    </location>
</feature>
<feature type="transmembrane region" description="Helical" evidence="6">
    <location>
        <begin position="12"/>
        <end position="33"/>
    </location>
</feature>
<dbReference type="InterPro" id="IPR030184">
    <property type="entry name" value="WAT1-related"/>
</dbReference>
<protein>
    <recommendedName>
        <fullName evidence="6">WAT1-related protein</fullName>
    </recommendedName>
</protein>
<feature type="transmembrane region" description="Helical" evidence="6">
    <location>
        <begin position="249"/>
        <end position="269"/>
    </location>
</feature>
<evidence type="ECO:0000256" key="5">
    <source>
        <dbReference type="ARBA" id="ARBA00023136"/>
    </source>
</evidence>
<evidence type="ECO:0000256" key="2">
    <source>
        <dbReference type="ARBA" id="ARBA00007635"/>
    </source>
</evidence>
<keyword evidence="3 6" id="KW-0812">Transmembrane</keyword>
<feature type="transmembrane region" description="Helical" evidence="6">
    <location>
        <begin position="340"/>
        <end position="358"/>
    </location>
</feature>
<dbReference type="SUPFAM" id="SSF103481">
    <property type="entry name" value="Multidrug resistance efflux transporter EmrE"/>
    <property type="match status" value="1"/>
</dbReference>
<keyword evidence="5 6" id="KW-0472">Membrane</keyword>
<comment type="similarity">
    <text evidence="2 6">Belongs to the drug/metabolite transporter (DMT) superfamily. Plant drug/metabolite exporter (P-DME) (TC 2.A.7.4) family.</text>
</comment>
<keyword evidence="4 6" id="KW-1133">Transmembrane helix</keyword>
<dbReference type="AlphaFoldDB" id="A0A835N9R3"/>
<feature type="transmembrane region" description="Helical" evidence="6">
    <location>
        <begin position="221"/>
        <end position="237"/>
    </location>
</feature>
<feature type="transmembrane region" description="Helical" evidence="6">
    <location>
        <begin position="74"/>
        <end position="96"/>
    </location>
</feature>
<sequence>MLKPGHIFESLAGLGQTMLAVAVQIGYAAVVFFSSMVEKSGMSMYIIVAYRLMFAAVITVTLALIFARKCRPKLTWTVLFQAFLAGLLGGPMAQILLGESISLSSVTFGMALINLIPAMTLALAIAFRLDSLRMRTASGRAKLFGIVIGLCGGMLFTLYRGPKINTWSTYFDPLHLEKLRNNQEVVQPRKVSIRFLAVLYALGHCICNSLWLIIQSDQNHLYRTIILYCFYLIIPLWQAKVSEGYRCQYSGTAIISTMAAIQAVIFALCHYRTDHSKWSLGWDARLIVTVSGGIFYSTSFLLNMKVTRRRGPLFVSIFNPLALVMAAILGSILLGEKWPLGSMLGAALVVFGYYMVFWGKSKEIDTIAETLVQPKSCPEPELVAVAVK</sequence>
<gene>
    <name evidence="8" type="ORF">SADUNF_Sadunf01G0037200</name>
</gene>
<proteinExistence type="inferred from homology"/>
<feature type="transmembrane region" description="Helical" evidence="6">
    <location>
        <begin position="313"/>
        <end position="334"/>
    </location>
</feature>
<evidence type="ECO:0000256" key="6">
    <source>
        <dbReference type="RuleBase" id="RU363077"/>
    </source>
</evidence>
<feature type="transmembrane region" description="Helical" evidence="6">
    <location>
        <begin position="108"/>
        <end position="129"/>
    </location>
</feature>
<dbReference type="InterPro" id="IPR000620">
    <property type="entry name" value="EamA_dom"/>
</dbReference>
<dbReference type="InterPro" id="IPR037185">
    <property type="entry name" value="EmrE-like"/>
</dbReference>
<name>A0A835N9R3_9ROSI</name>
<dbReference type="Gene3D" id="1.10.3730.20">
    <property type="match status" value="1"/>
</dbReference>
<dbReference type="PANTHER" id="PTHR31218">
    <property type="entry name" value="WAT1-RELATED PROTEIN"/>
    <property type="match status" value="1"/>
</dbReference>
<feature type="transmembrane region" description="Helical" evidence="6">
    <location>
        <begin position="193"/>
        <end position="214"/>
    </location>
</feature>
<evidence type="ECO:0000313" key="9">
    <source>
        <dbReference type="Proteomes" id="UP000657918"/>
    </source>
</evidence>
<keyword evidence="9" id="KW-1185">Reference proteome</keyword>
<feature type="domain" description="EamA" evidence="7">
    <location>
        <begin position="252"/>
        <end position="357"/>
    </location>
</feature>
<dbReference type="Pfam" id="PF00892">
    <property type="entry name" value="EamA"/>
    <property type="match status" value="1"/>
</dbReference>
<evidence type="ECO:0000256" key="4">
    <source>
        <dbReference type="ARBA" id="ARBA00022989"/>
    </source>
</evidence>
<accession>A0A835N9R3</accession>
<dbReference type="EMBL" id="JADGMS010000001">
    <property type="protein sequence ID" value="KAF9688913.1"/>
    <property type="molecule type" value="Genomic_DNA"/>
</dbReference>
<dbReference type="GO" id="GO:0022857">
    <property type="term" value="F:transmembrane transporter activity"/>
    <property type="evidence" value="ECO:0007669"/>
    <property type="project" value="InterPro"/>
</dbReference>
<evidence type="ECO:0000313" key="8">
    <source>
        <dbReference type="EMBL" id="KAF9688913.1"/>
    </source>
</evidence>
<dbReference type="GO" id="GO:0016020">
    <property type="term" value="C:membrane"/>
    <property type="evidence" value="ECO:0007669"/>
    <property type="project" value="UniProtKB-SubCell"/>
</dbReference>
<reference evidence="8 9" key="1">
    <citation type="submission" date="2020-10" db="EMBL/GenBank/DDBJ databases">
        <title>Plant Genome Project.</title>
        <authorList>
            <person name="Zhang R.-G."/>
        </authorList>
    </citation>
    <scope>NUCLEOTIDE SEQUENCE [LARGE SCALE GENOMIC DNA]</scope>
    <source>
        <strain evidence="8">FAFU-HL-1</strain>
        <tissue evidence="8">Leaf</tissue>
    </source>
</reference>